<dbReference type="RefSeq" id="WP_053046488.1">
    <property type="nucleotide sequence ID" value="NZ_CP059733.1"/>
</dbReference>
<reference evidence="2 3" key="2">
    <citation type="journal article" date="2022" name="Mar. Drugs">
        <title>Bioassay-Guided Fractionation Leads to the Detection of Cholic Acid Generated by the Rare Thalassomonas sp.</title>
        <authorList>
            <person name="Pheiffer F."/>
            <person name="Schneider Y.K."/>
            <person name="Hansen E.H."/>
            <person name="Andersen J.H."/>
            <person name="Isaksson J."/>
            <person name="Busche T."/>
            <person name="R C."/>
            <person name="Kalinowski J."/>
            <person name="Zyl L.V."/>
            <person name="Trindade M."/>
        </authorList>
    </citation>
    <scope>NUCLEOTIDE SEQUENCE [LARGE SCALE GENOMIC DNA]</scope>
    <source>
        <strain evidence="2 3">XOM25</strain>
    </source>
</reference>
<dbReference type="Proteomes" id="UP000032352">
    <property type="component" value="Chromosome"/>
</dbReference>
<name>A0AAF0C8X3_9GAMM</name>
<accession>A0AAF0C8X3</accession>
<protein>
    <submittedName>
        <fullName evidence="2">Uncharacterized protein</fullName>
    </submittedName>
</protein>
<keyword evidence="1" id="KW-0472">Membrane</keyword>
<gene>
    <name evidence="2" type="ORF">SG34_026625</name>
</gene>
<evidence type="ECO:0000313" key="3">
    <source>
        <dbReference type="Proteomes" id="UP000032352"/>
    </source>
</evidence>
<organism evidence="2 3">
    <name type="scientific">Thalassomonas viridans</name>
    <dbReference type="NCBI Taxonomy" id="137584"/>
    <lineage>
        <taxon>Bacteria</taxon>
        <taxon>Pseudomonadati</taxon>
        <taxon>Pseudomonadota</taxon>
        <taxon>Gammaproteobacteria</taxon>
        <taxon>Alteromonadales</taxon>
        <taxon>Colwelliaceae</taxon>
        <taxon>Thalassomonas</taxon>
    </lineage>
</organism>
<keyword evidence="3" id="KW-1185">Reference proteome</keyword>
<dbReference type="KEGG" id="tvd:SG34_026625"/>
<keyword evidence="1" id="KW-1133">Transmembrane helix</keyword>
<evidence type="ECO:0000256" key="1">
    <source>
        <dbReference type="SAM" id="Phobius"/>
    </source>
</evidence>
<dbReference type="AlphaFoldDB" id="A0AAF0C8X3"/>
<keyword evidence="1" id="KW-0812">Transmembrane</keyword>
<evidence type="ECO:0000313" key="2">
    <source>
        <dbReference type="EMBL" id="WDE04846.1"/>
    </source>
</evidence>
<reference evidence="2 3" key="1">
    <citation type="journal article" date="2015" name="Genome Announc.">
        <title>Draft Genome Sequences of Marine Isolates of Thalassomonas viridans and Thalassomonas actiniarum.</title>
        <authorList>
            <person name="Olonade I."/>
            <person name="van Zyl L.J."/>
            <person name="Trindade M."/>
        </authorList>
    </citation>
    <scope>NUCLEOTIDE SEQUENCE [LARGE SCALE GENOMIC DNA]</scope>
    <source>
        <strain evidence="2 3">XOM25</strain>
    </source>
</reference>
<sequence length="172" mass="19961">MQIDYSKYSLYDLLDVKENIDAQRHPERYQRLCAEIELRRKNGEFEEIELEEDEDDDEEDEFFIEFSSEGSGTGRKLFIFGFLLVNLAVLALIIPKYMVSDIKDIHKYTATIDTIECHKEEIVDEETDRVSTYFDLHIGIEPDIFSAVNISQGRCKKIARNLAAGSEASIWH</sequence>
<proteinExistence type="predicted"/>
<dbReference type="EMBL" id="CP059733">
    <property type="protein sequence ID" value="WDE04846.1"/>
    <property type="molecule type" value="Genomic_DNA"/>
</dbReference>
<feature type="transmembrane region" description="Helical" evidence="1">
    <location>
        <begin position="77"/>
        <end position="99"/>
    </location>
</feature>